<comment type="similarity">
    <text evidence="5">Belongs to the ScpB family.</text>
</comment>
<dbReference type="SMR" id="A0A0M0KKT1"/>
<dbReference type="NCBIfam" id="TIGR00281">
    <property type="entry name" value="SMC-Scp complex subunit ScpB"/>
    <property type="match status" value="1"/>
</dbReference>
<evidence type="ECO:0000313" key="6">
    <source>
        <dbReference type="EMBL" id="KOO39434.1"/>
    </source>
</evidence>
<dbReference type="OMA" id="PGHPKLY"/>
<dbReference type="EMBL" id="LILD01000001">
    <property type="protein sequence ID" value="KOO39434.1"/>
    <property type="molecule type" value="Genomic_DNA"/>
</dbReference>
<name>A0A0M0KKT1_ALKHA</name>
<dbReference type="PATRIC" id="fig|136160.3.peg.2748"/>
<dbReference type="Gene3D" id="1.10.10.10">
    <property type="entry name" value="Winged helix-like DNA-binding domain superfamily/Winged helix DNA-binding domain"/>
    <property type="match status" value="2"/>
</dbReference>
<evidence type="ECO:0000256" key="3">
    <source>
        <dbReference type="ARBA" id="ARBA00022829"/>
    </source>
</evidence>
<dbReference type="GO" id="GO:0051304">
    <property type="term" value="P:chromosome separation"/>
    <property type="evidence" value="ECO:0007669"/>
    <property type="project" value="InterPro"/>
</dbReference>
<dbReference type="InterPro" id="IPR036388">
    <property type="entry name" value="WH-like_DNA-bd_sf"/>
</dbReference>
<keyword evidence="2 5" id="KW-0132">Cell division</keyword>
<dbReference type="AlphaFoldDB" id="A0A0M0KKT1"/>
<comment type="function">
    <text evidence="5">Participates in chromosomal partition during cell division. May act via the formation of a condensin-like complex containing Smc and ScpA that pull DNA away from mid-cell into both cell halves.</text>
</comment>
<keyword evidence="1 5" id="KW-0963">Cytoplasm</keyword>
<dbReference type="InterPro" id="IPR036390">
    <property type="entry name" value="WH_DNA-bd_sf"/>
</dbReference>
<keyword evidence="4 5" id="KW-0131">Cell cycle</keyword>
<comment type="subunit">
    <text evidence="5">Homodimer. Homodimerization may be required to stabilize the binding of ScpA to the Smc head domains. Component of a cohesin-like complex composed of ScpA, ScpB and the Smc homodimer, in which ScpA and ScpB bind to the head domain of Smc. The presence of the three proteins is required for the association of the complex with DNA.</text>
</comment>
<comment type="subcellular location">
    <subcellularLocation>
        <location evidence="5">Cytoplasm</location>
    </subcellularLocation>
    <text evidence="5">Associated with two foci at the outer edges of the nucleoid region in young cells, and at four foci within both cell halves in older cells.</text>
</comment>
<keyword evidence="3 5" id="KW-0159">Chromosome partition</keyword>
<sequence>MTLKELQAAIEGILFVRGDEGVTLEELCDLLELSTDVVYAALEELRLSYTDEARGLRIEEVAHAFRLSTKPELAPYFKKLALSTLQSGLSQAALETLAIIAYRQPITRIEVDEVRGVKSEKAIQTLTSRLLIKEVGRAQGTGRPILYGTTPQFLDHFGLKSLKELPPLPEDIDESSIGEEADLFFQQMEQGSLFHEE</sequence>
<organism evidence="6">
    <name type="scientific">Halalkalibacterium halodurans</name>
    <name type="common">Bacillus halodurans</name>
    <dbReference type="NCBI Taxonomy" id="86665"/>
    <lineage>
        <taxon>Bacteria</taxon>
        <taxon>Bacillati</taxon>
        <taxon>Bacillota</taxon>
        <taxon>Bacilli</taxon>
        <taxon>Bacillales</taxon>
        <taxon>Bacillaceae</taxon>
        <taxon>Halalkalibacterium (ex Joshi et al. 2022)</taxon>
    </lineage>
</organism>
<accession>A0A0M0KKT1</accession>
<evidence type="ECO:0000256" key="4">
    <source>
        <dbReference type="ARBA" id="ARBA00023306"/>
    </source>
</evidence>
<evidence type="ECO:0000256" key="1">
    <source>
        <dbReference type="ARBA" id="ARBA00022490"/>
    </source>
</evidence>
<proteinExistence type="inferred from homology"/>
<dbReference type="SUPFAM" id="SSF46785">
    <property type="entry name" value="Winged helix' DNA-binding domain"/>
    <property type="match status" value="2"/>
</dbReference>
<dbReference type="HAMAP" id="MF_01804">
    <property type="entry name" value="ScpB"/>
    <property type="match status" value="1"/>
</dbReference>
<reference evidence="6" key="1">
    <citation type="submission" date="2015-08" db="EMBL/GenBank/DDBJ databases">
        <title>Complete DNA Sequence of Pseudomonas syringae pv. actinidiae, the Causal Agent of Kiwifruit Canker Disease.</title>
        <authorList>
            <person name="Rikkerink E.H.A."/>
            <person name="Fineran P.C."/>
        </authorList>
    </citation>
    <scope>NUCLEOTIDE SEQUENCE</scope>
    <source>
        <strain evidence="6">DSM 13666</strain>
    </source>
</reference>
<dbReference type="GO" id="GO:0005737">
    <property type="term" value="C:cytoplasm"/>
    <property type="evidence" value="ECO:0007669"/>
    <property type="project" value="UniProtKB-SubCell"/>
</dbReference>
<dbReference type="PANTHER" id="PTHR34298:SF2">
    <property type="entry name" value="SEGREGATION AND CONDENSATION PROTEIN B"/>
    <property type="match status" value="1"/>
</dbReference>
<evidence type="ECO:0000256" key="5">
    <source>
        <dbReference type="HAMAP-Rule" id="MF_01804"/>
    </source>
</evidence>
<comment type="caution">
    <text evidence="6">The sequence shown here is derived from an EMBL/GenBank/DDBJ whole genome shotgun (WGS) entry which is preliminary data.</text>
</comment>
<dbReference type="RefSeq" id="WP_010897724.1">
    <property type="nucleotide sequence ID" value="NZ_CP040441.1"/>
</dbReference>
<dbReference type="InterPro" id="IPR005234">
    <property type="entry name" value="ScpB_csome_segregation"/>
</dbReference>
<evidence type="ECO:0000256" key="2">
    <source>
        <dbReference type="ARBA" id="ARBA00022618"/>
    </source>
</evidence>
<dbReference type="GO" id="GO:0006260">
    <property type="term" value="P:DNA replication"/>
    <property type="evidence" value="ECO:0007669"/>
    <property type="project" value="UniProtKB-UniRule"/>
</dbReference>
<dbReference type="Pfam" id="PF04079">
    <property type="entry name" value="SMC_ScpB"/>
    <property type="match status" value="1"/>
</dbReference>
<dbReference type="GeneID" id="87597181"/>
<dbReference type="PANTHER" id="PTHR34298">
    <property type="entry name" value="SEGREGATION AND CONDENSATION PROTEIN B"/>
    <property type="match status" value="1"/>
</dbReference>
<dbReference type="PIRSF" id="PIRSF019345">
    <property type="entry name" value="ScpB"/>
    <property type="match status" value="1"/>
</dbReference>
<protein>
    <recommendedName>
        <fullName evidence="5">Segregation and condensation protein B</fullName>
    </recommendedName>
</protein>
<gene>
    <name evidence="5" type="primary">scpB</name>
    <name evidence="6" type="ORF">AMD02_11680</name>
</gene>
<dbReference type="GO" id="GO:0051301">
    <property type="term" value="P:cell division"/>
    <property type="evidence" value="ECO:0007669"/>
    <property type="project" value="UniProtKB-KW"/>
</dbReference>